<evidence type="ECO:0000313" key="2">
    <source>
        <dbReference type="Proteomes" id="UP001228581"/>
    </source>
</evidence>
<sequence length="76" mass="8850">MDNLVFLRILNHTGDCRGHGKYDDLIIREINNLQAFLDAKKEQDAFSDLKEIISDYTDKIKEQLIGTKIKLDELQK</sequence>
<reference evidence="1 2" key="1">
    <citation type="submission" date="2023-05" db="EMBL/GenBank/DDBJ databases">
        <authorList>
            <person name="Zhang X."/>
        </authorList>
    </citation>
    <scope>NUCLEOTIDE SEQUENCE [LARGE SCALE GENOMIC DNA]</scope>
    <source>
        <strain evidence="1 2">DM2B3-1</strain>
    </source>
</reference>
<comment type="caution">
    <text evidence="1">The sequence shown here is derived from an EMBL/GenBank/DDBJ whole genome shotgun (WGS) entry which is preliminary data.</text>
</comment>
<dbReference type="Proteomes" id="UP001228581">
    <property type="component" value="Unassembled WGS sequence"/>
</dbReference>
<name>A0ABT7CFD8_9BACT</name>
<dbReference type="EMBL" id="JASJOT010000002">
    <property type="protein sequence ID" value="MDJ1492454.1"/>
    <property type="molecule type" value="Genomic_DNA"/>
</dbReference>
<accession>A0ABT7CFD8</accession>
<keyword evidence="2" id="KW-1185">Reference proteome</keyword>
<proteinExistence type="predicted"/>
<gene>
    <name evidence="1" type="ORF">QNI19_05900</name>
</gene>
<dbReference type="RefSeq" id="WP_313993317.1">
    <property type="nucleotide sequence ID" value="NZ_JASJOT010000002.1"/>
</dbReference>
<evidence type="ECO:0000313" key="1">
    <source>
        <dbReference type="EMBL" id="MDJ1492454.1"/>
    </source>
</evidence>
<organism evidence="1 2">
    <name type="scientific">Xanthocytophaga flava</name>
    <dbReference type="NCBI Taxonomy" id="3048013"/>
    <lineage>
        <taxon>Bacteria</taxon>
        <taxon>Pseudomonadati</taxon>
        <taxon>Bacteroidota</taxon>
        <taxon>Cytophagia</taxon>
        <taxon>Cytophagales</taxon>
        <taxon>Rhodocytophagaceae</taxon>
        <taxon>Xanthocytophaga</taxon>
    </lineage>
</organism>
<protein>
    <submittedName>
        <fullName evidence="1">Uncharacterized protein</fullName>
    </submittedName>
</protein>